<proteinExistence type="predicted"/>
<comment type="caution">
    <text evidence="1">The sequence shown here is derived from an EMBL/GenBank/DDBJ whole genome shotgun (WGS) entry which is preliminary data.</text>
</comment>
<dbReference type="EMBL" id="VDFR01000145">
    <property type="protein sequence ID" value="TNC35598.1"/>
    <property type="molecule type" value="Genomic_DNA"/>
</dbReference>
<evidence type="ECO:0000313" key="1">
    <source>
        <dbReference type="EMBL" id="TNC35598.1"/>
    </source>
</evidence>
<evidence type="ECO:0000313" key="2">
    <source>
        <dbReference type="Proteomes" id="UP000306740"/>
    </source>
</evidence>
<gene>
    <name evidence="1" type="ORF">FHE65_26995</name>
</gene>
<sequence length="77" mass="8585">MSGLVRYALHDAAPWLPVVPELLERAAQRVAAALDDVVVLELPCDALQALENLVRHELLAFVDRALELLLRAKRLYA</sequence>
<dbReference type="Proteomes" id="UP000306740">
    <property type="component" value="Unassembled WGS sequence"/>
</dbReference>
<protein>
    <submittedName>
        <fullName evidence="1">Uncharacterized protein</fullName>
    </submittedName>
</protein>
<reference evidence="1 2" key="1">
    <citation type="submission" date="2019-05" db="EMBL/GenBank/DDBJ databases">
        <title>Mumia sp. nov., isolated from the intestinal contents of plateau pika (Ochotona curzoniae) in the Qinghai-Tibet plateau of China.</title>
        <authorList>
            <person name="Tian Z."/>
        </authorList>
    </citation>
    <scope>NUCLEOTIDE SEQUENCE [LARGE SCALE GENOMIC DNA]</scope>
    <source>
        <strain evidence="2">527</strain>
    </source>
</reference>
<accession>A0A5C4MHF7</accession>
<organism evidence="1 2">
    <name type="scientific">Mumia zhuanghuii</name>
    <dbReference type="NCBI Taxonomy" id="2585211"/>
    <lineage>
        <taxon>Bacteria</taxon>
        <taxon>Bacillati</taxon>
        <taxon>Actinomycetota</taxon>
        <taxon>Actinomycetes</taxon>
        <taxon>Propionibacteriales</taxon>
        <taxon>Nocardioidaceae</taxon>
        <taxon>Mumia</taxon>
    </lineage>
</organism>
<dbReference type="RefSeq" id="WP_139106959.1">
    <property type="nucleotide sequence ID" value="NZ_VDFR01000145.1"/>
</dbReference>
<dbReference type="AlphaFoldDB" id="A0A5C4MHF7"/>
<name>A0A5C4MHF7_9ACTN</name>